<dbReference type="InterPro" id="IPR036366">
    <property type="entry name" value="PGBDSf"/>
</dbReference>
<feature type="domain" description="Peptidoglycan binding-like" evidence="2">
    <location>
        <begin position="155"/>
        <end position="215"/>
    </location>
</feature>
<evidence type="ECO:0000313" key="4">
    <source>
        <dbReference type="Proteomes" id="UP000317909"/>
    </source>
</evidence>
<gene>
    <name evidence="3" type="ORF">I41_51720</name>
</gene>
<feature type="chain" id="PRO_5022242691" description="Peptidoglycan binding-like domain-containing protein" evidence="1">
    <location>
        <begin position="25"/>
        <end position="461"/>
    </location>
</feature>
<dbReference type="EMBL" id="CP036339">
    <property type="protein sequence ID" value="QDT75927.1"/>
    <property type="molecule type" value="Genomic_DNA"/>
</dbReference>
<dbReference type="OrthoDB" id="9787225at2"/>
<keyword evidence="4" id="KW-1185">Reference proteome</keyword>
<evidence type="ECO:0000259" key="2">
    <source>
        <dbReference type="Pfam" id="PF01471"/>
    </source>
</evidence>
<keyword evidence="1" id="KW-0732">Signal</keyword>
<dbReference type="SUPFAM" id="SSF47090">
    <property type="entry name" value="PGBD-like"/>
    <property type="match status" value="1"/>
</dbReference>
<dbReference type="AlphaFoldDB" id="A0A517U5L9"/>
<organism evidence="3 4">
    <name type="scientific">Lacipirellula limnantheis</name>
    <dbReference type="NCBI Taxonomy" id="2528024"/>
    <lineage>
        <taxon>Bacteria</taxon>
        <taxon>Pseudomonadati</taxon>
        <taxon>Planctomycetota</taxon>
        <taxon>Planctomycetia</taxon>
        <taxon>Pirellulales</taxon>
        <taxon>Lacipirellulaceae</taxon>
        <taxon>Lacipirellula</taxon>
    </lineage>
</organism>
<dbReference type="KEGG" id="llh:I41_51720"/>
<dbReference type="Pfam" id="PF01471">
    <property type="entry name" value="PG_binding_1"/>
    <property type="match status" value="1"/>
</dbReference>
<dbReference type="RefSeq" id="WP_145435692.1">
    <property type="nucleotide sequence ID" value="NZ_CP036339.1"/>
</dbReference>
<evidence type="ECO:0000313" key="3">
    <source>
        <dbReference type="EMBL" id="QDT75927.1"/>
    </source>
</evidence>
<dbReference type="InterPro" id="IPR002477">
    <property type="entry name" value="Peptidoglycan-bd-like"/>
</dbReference>
<dbReference type="Gene3D" id="1.10.101.10">
    <property type="entry name" value="PGBD-like superfamily/PGBD"/>
    <property type="match status" value="1"/>
</dbReference>
<proteinExistence type="predicted"/>
<sequence precursor="true">MPSKLRPFVLLAALLATAPQAAHAADFGFFGRSGDAIEINFAALPGVAAGSAFSGLNLAGFSGHTVLASDLLANQPFESAGRFWVFPDPARNTRALGDSNAARGFQGTLSGSLLVNGAAKTFSVTVQPGYTGSGLGAVGQSSEALGRAANNPLFVAQQQQRLRYLGFVSEGGAPVAVSGVFGAGTDSALRTFQGAFIGGINTTQANTDGIIGPTTAGWLNAQNAPIFQEIAPTAAYTVSAVSERFATSWTLDLIAKGSVLAKAATGITQRVTALSTADGYGSSAIHATHRVGTDIDLATASSTHNWGDGVTSTDEANVVKHAVAFVDAAASGRVIRFITSNQDIYDGIRAARPSVPLYYDTSGGHQDHLHIDVGPPTRSAGRTNLAGDFNLDDAVNAADLAVWQRYAGANYAGSDYLTWQRRLGASQPAALAAAVAQNVPEPTSLALLACSALLWLKRSRL</sequence>
<dbReference type="Proteomes" id="UP000317909">
    <property type="component" value="Chromosome"/>
</dbReference>
<evidence type="ECO:0000256" key="1">
    <source>
        <dbReference type="SAM" id="SignalP"/>
    </source>
</evidence>
<dbReference type="InterPro" id="IPR036365">
    <property type="entry name" value="PGBD-like_sf"/>
</dbReference>
<dbReference type="SUPFAM" id="SSF55166">
    <property type="entry name" value="Hedgehog/DD-peptidase"/>
    <property type="match status" value="1"/>
</dbReference>
<accession>A0A517U5L9</accession>
<name>A0A517U5L9_9BACT</name>
<protein>
    <recommendedName>
        <fullName evidence="2">Peptidoglycan binding-like domain-containing protein</fullName>
    </recommendedName>
</protein>
<reference evidence="3 4" key="1">
    <citation type="submission" date="2019-02" db="EMBL/GenBank/DDBJ databases">
        <title>Deep-cultivation of Planctomycetes and their phenomic and genomic characterization uncovers novel biology.</title>
        <authorList>
            <person name="Wiegand S."/>
            <person name="Jogler M."/>
            <person name="Boedeker C."/>
            <person name="Pinto D."/>
            <person name="Vollmers J."/>
            <person name="Rivas-Marin E."/>
            <person name="Kohn T."/>
            <person name="Peeters S.H."/>
            <person name="Heuer A."/>
            <person name="Rast P."/>
            <person name="Oberbeckmann S."/>
            <person name="Bunk B."/>
            <person name="Jeske O."/>
            <person name="Meyerdierks A."/>
            <person name="Storesund J.E."/>
            <person name="Kallscheuer N."/>
            <person name="Luecker S."/>
            <person name="Lage O.M."/>
            <person name="Pohl T."/>
            <person name="Merkel B.J."/>
            <person name="Hornburger P."/>
            <person name="Mueller R.-W."/>
            <person name="Bruemmer F."/>
            <person name="Labrenz M."/>
            <person name="Spormann A.M."/>
            <person name="Op den Camp H."/>
            <person name="Overmann J."/>
            <person name="Amann R."/>
            <person name="Jetten M.S.M."/>
            <person name="Mascher T."/>
            <person name="Medema M.H."/>
            <person name="Devos D.P."/>
            <person name="Kaster A.-K."/>
            <person name="Ovreas L."/>
            <person name="Rohde M."/>
            <person name="Galperin M.Y."/>
            <person name="Jogler C."/>
        </authorList>
    </citation>
    <scope>NUCLEOTIDE SEQUENCE [LARGE SCALE GENOMIC DNA]</scope>
    <source>
        <strain evidence="3 4">I41</strain>
    </source>
</reference>
<dbReference type="InterPro" id="IPR009045">
    <property type="entry name" value="Zn_M74/Hedgehog-like"/>
</dbReference>
<feature type="signal peptide" evidence="1">
    <location>
        <begin position="1"/>
        <end position="24"/>
    </location>
</feature>